<keyword evidence="3" id="KW-0804">Transcription</keyword>
<dbReference type="RefSeq" id="WP_262095448.1">
    <property type="nucleotide sequence ID" value="NZ_JAOEGN010000002.1"/>
</dbReference>
<reference evidence="6" key="1">
    <citation type="submission" date="2023-07" db="EMBL/GenBank/DDBJ databases">
        <title>Novel Mycoplasma species identified in domestic and wild animals.</title>
        <authorList>
            <person name="Volokhov D.V."/>
            <person name="Furtak V.A."/>
            <person name="Zagorodnyaya T.A."/>
        </authorList>
    </citation>
    <scope>NUCLEOTIDE SEQUENCE [LARGE SCALE GENOMIC DNA]</scope>
    <source>
        <strain evidence="6">92-19</strain>
    </source>
</reference>
<dbReference type="InterPro" id="IPR000835">
    <property type="entry name" value="HTH_MarR-typ"/>
</dbReference>
<dbReference type="PANTHER" id="PTHR42756:SF1">
    <property type="entry name" value="TRANSCRIPTIONAL REPRESSOR OF EMRAB OPERON"/>
    <property type="match status" value="1"/>
</dbReference>
<keyword evidence="2" id="KW-0238">DNA-binding</keyword>
<dbReference type="Gene3D" id="1.10.10.10">
    <property type="entry name" value="Winged helix-like DNA-binding domain superfamily/Winged helix DNA-binding domain"/>
    <property type="match status" value="1"/>
</dbReference>
<protein>
    <submittedName>
        <fullName evidence="5">MarR family transcriptional regulator</fullName>
    </submittedName>
</protein>
<evidence type="ECO:0000256" key="2">
    <source>
        <dbReference type="ARBA" id="ARBA00023125"/>
    </source>
</evidence>
<evidence type="ECO:0000313" key="6">
    <source>
        <dbReference type="Proteomes" id="UP001209076"/>
    </source>
</evidence>
<accession>A0ABT2PWX1</accession>
<evidence type="ECO:0000256" key="3">
    <source>
        <dbReference type="ARBA" id="ARBA00023163"/>
    </source>
</evidence>
<dbReference type="PROSITE" id="PS50995">
    <property type="entry name" value="HTH_MARR_2"/>
    <property type="match status" value="1"/>
</dbReference>
<gene>
    <name evidence="5" type="ORF">N7603_00995</name>
</gene>
<dbReference type="Pfam" id="PF12802">
    <property type="entry name" value="MarR_2"/>
    <property type="match status" value="1"/>
</dbReference>
<feature type="domain" description="HTH marR-type" evidence="4">
    <location>
        <begin position="1"/>
        <end position="139"/>
    </location>
</feature>
<evidence type="ECO:0000313" key="5">
    <source>
        <dbReference type="EMBL" id="MCU0104227.1"/>
    </source>
</evidence>
<dbReference type="EMBL" id="JAOEGN010000002">
    <property type="protein sequence ID" value="MCU0104227.1"/>
    <property type="molecule type" value="Genomic_DNA"/>
</dbReference>
<proteinExistence type="predicted"/>
<dbReference type="Proteomes" id="UP001209076">
    <property type="component" value="Unassembled WGS sequence"/>
</dbReference>
<evidence type="ECO:0000259" key="4">
    <source>
        <dbReference type="PROSITE" id="PS50995"/>
    </source>
</evidence>
<evidence type="ECO:0000256" key="1">
    <source>
        <dbReference type="ARBA" id="ARBA00023015"/>
    </source>
</evidence>
<dbReference type="InterPro" id="IPR036388">
    <property type="entry name" value="WH-like_DNA-bd_sf"/>
</dbReference>
<dbReference type="SMART" id="SM00347">
    <property type="entry name" value="HTH_MARR"/>
    <property type="match status" value="1"/>
</dbReference>
<keyword evidence="6" id="KW-1185">Reference proteome</keyword>
<dbReference type="SUPFAM" id="SSF46785">
    <property type="entry name" value="Winged helix' DNA-binding domain"/>
    <property type="match status" value="1"/>
</dbReference>
<name>A0ABT2PWX1_9MOLU</name>
<organism evidence="5 6">
    <name type="scientific">Paracholeplasma vituli</name>
    <dbReference type="NCBI Taxonomy" id="69473"/>
    <lineage>
        <taxon>Bacteria</taxon>
        <taxon>Bacillati</taxon>
        <taxon>Mycoplasmatota</taxon>
        <taxon>Mollicutes</taxon>
        <taxon>Acholeplasmatales</taxon>
        <taxon>Acholeplasmataceae</taxon>
        <taxon>Paracholeplasma</taxon>
    </lineage>
</organism>
<dbReference type="PANTHER" id="PTHR42756">
    <property type="entry name" value="TRANSCRIPTIONAL REGULATOR, MARR"/>
    <property type="match status" value="1"/>
</dbReference>
<dbReference type="InterPro" id="IPR036390">
    <property type="entry name" value="WH_DNA-bd_sf"/>
</dbReference>
<comment type="caution">
    <text evidence="5">The sequence shown here is derived from an EMBL/GenBank/DDBJ whole genome shotgun (WGS) entry which is preliminary data.</text>
</comment>
<sequence>MSRAKDVINELLVEVFNHILSIEGQTLRERGVKLSMSEVHVLEAIKNSETKTMGDVAKRLRITLGTLTTSVDVLVRKKYVTRSRAKDDKRKVILQLTDSALEVLNIHDGFHDEMIESVMLDLELEKDEALVKSLENISHYFKSKY</sequence>
<keyword evidence="1" id="KW-0805">Transcription regulation</keyword>